<feature type="signal peptide" evidence="7">
    <location>
        <begin position="1"/>
        <end position="20"/>
    </location>
</feature>
<dbReference type="Pfam" id="PF08085">
    <property type="entry name" value="Entericidin"/>
    <property type="match status" value="1"/>
</dbReference>
<organism evidence="8 9">
    <name type="scientific">Croceibacterium salegens</name>
    <dbReference type="NCBI Taxonomy" id="1737568"/>
    <lineage>
        <taxon>Bacteria</taxon>
        <taxon>Pseudomonadati</taxon>
        <taxon>Pseudomonadota</taxon>
        <taxon>Alphaproteobacteria</taxon>
        <taxon>Sphingomonadales</taxon>
        <taxon>Erythrobacteraceae</taxon>
        <taxon>Croceibacterium</taxon>
    </lineage>
</organism>
<evidence type="ECO:0000256" key="6">
    <source>
        <dbReference type="ARBA" id="ARBA00023288"/>
    </source>
</evidence>
<feature type="chain" id="PRO_5026253673" evidence="7">
    <location>
        <begin position="21"/>
        <end position="43"/>
    </location>
</feature>
<evidence type="ECO:0000256" key="7">
    <source>
        <dbReference type="SAM" id="SignalP"/>
    </source>
</evidence>
<keyword evidence="3 7" id="KW-0732">Signal</keyword>
<evidence type="ECO:0000256" key="2">
    <source>
        <dbReference type="ARBA" id="ARBA00022475"/>
    </source>
</evidence>
<dbReference type="GO" id="GO:0016020">
    <property type="term" value="C:membrane"/>
    <property type="evidence" value="ECO:0007669"/>
    <property type="project" value="InterPro"/>
</dbReference>
<dbReference type="PROSITE" id="PS51257">
    <property type="entry name" value="PROKAR_LIPOPROTEIN"/>
    <property type="match status" value="1"/>
</dbReference>
<keyword evidence="9" id="KW-1185">Reference proteome</keyword>
<evidence type="ECO:0000256" key="5">
    <source>
        <dbReference type="ARBA" id="ARBA00023139"/>
    </source>
</evidence>
<gene>
    <name evidence="8" type="ORF">GRI89_03555</name>
</gene>
<keyword evidence="5" id="KW-0564">Palmitate</keyword>
<evidence type="ECO:0000256" key="4">
    <source>
        <dbReference type="ARBA" id="ARBA00023136"/>
    </source>
</evidence>
<sequence>MARKLLIALAAGAIALTATACNTVKGVGQDIESVGQAGDDAIH</sequence>
<evidence type="ECO:0000313" key="8">
    <source>
        <dbReference type="EMBL" id="MXO58617.1"/>
    </source>
</evidence>
<evidence type="ECO:0000313" key="9">
    <source>
        <dbReference type="Proteomes" id="UP000433652"/>
    </source>
</evidence>
<reference evidence="8 9" key="1">
    <citation type="submission" date="2019-12" db="EMBL/GenBank/DDBJ databases">
        <title>Genomic-based taxomic classification of the family Erythrobacteraceae.</title>
        <authorList>
            <person name="Xu L."/>
        </authorList>
    </citation>
    <scope>NUCLEOTIDE SEQUENCE [LARGE SCALE GENOMIC DNA]</scope>
    <source>
        <strain evidence="8 9">MCCC 1K01500</strain>
    </source>
</reference>
<name>A0A6I4SU67_9SPHN</name>
<dbReference type="EMBL" id="WTYM01000029">
    <property type="protein sequence ID" value="MXO58617.1"/>
    <property type="molecule type" value="Genomic_DNA"/>
</dbReference>
<keyword evidence="4" id="KW-0472">Membrane</keyword>
<dbReference type="AlphaFoldDB" id="A0A6I4SU67"/>
<comment type="similarity">
    <text evidence="1">Belongs to the EcnA/EcnB lipoprotein family.</text>
</comment>
<keyword evidence="2" id="KW-1003">Cell membrane</keyword>
<protein>
    <submittedName>
        <fullName evidence="8">Entericidin A/B family lipoprotein</fullName>
    </submittedName>
</protein>
<evidence type="ECO:0000256" key="3">
    <source>
        <dbReference type="ARBA" id="ARBA00022729"/>
    </source>
</evidence>
<dbReference type="RefSeq" id="WP_159792266.1">
    <property type="nucleotide sequence ID" value="NZ_WTYM01000029.1"/>
</dbReference>
<evidence type="ECO:0000256" key="1">
    <source>
        <dbReference type="ARBA" id="ARBA00010296"/>
    </source>
</evidence>
<keyword evidence="6 8" id="KW-0449">Lipoprotein</keyword>
<dbReference type="Proteomes" id="UP000433652">
    <property type="component" value="Unassembled WGS sequence"/>
</dbReference>
<dbReference type="GO" id="GO:0009636">
    <property type="term" value="P:response to toxic substance"/>
    <property type="evidence" value="ECO:0007669"/>
    <property type="project" value="InterPro"/>
</dbReference>
<comment type="caution">
    <text evidence="8">The sequence shown here is derived from an EMBL/GenBank/DDBJ whole genome shotgun (WGS) entry which is preliminary data.</text>
</comment>
<dbReference type="InterPro" id="IPR012556">
    <property type="entry name" value="Entericidin"/>
</dbReference>
<proteinExistence type="inferred from homology"/>
<accession>A0A6I4SU67</accession>